<dbReference type="RefSeq" id="WP_168051537.1">
    <property type="nucleotide sequence ID" value="NZ_JAATJR010000005.1"/>
</dbReference>
<keyword evidence="1" id="KW-0732">Signal</keyword>
<reference evidence="3 4" key="1">
    <citation type="submission" date="2020-03" db="EMBL/GenBank/DDBJ databases">
        <title>Roseomonas selenitidurans sp. nov. isolated from soil.</title>
        <authorList>
            <person name="Liu H."/>
        </authorList>
    </citation>
    <scope>NUCLEOTIDE SEQUENCE [LARGE SCALE GENOMIC DNA]</scope>
    <source>
        <strain evidence="3 4">JCM 15073</strain>
    </source>
</reference>
<comment type="caution">
    <text evidence="3">The sequence shown here is derived from an EMBL/GenBank/DDBJ whole genome shotgun (WGS) entry which is preliminary data.</text>
</comment>
<name>A0ABX1F3E4_9PROT</name>
<dbReference type="InterPro" id="IPR029058">
    <property type="entry name" value="AB_hydrolase_fold"/>
</dbReference>
<evidence type="ECO:0000256" key="1">
    <source>
        <dbReference type="SAM" id="SignalP"/>
    </source>
</evidence>
<evidence type="ECO:0000313" key="4">
    <source>
        <dbReference type="Proteomes" id="UP000765160"/>
    </source>
</evidence>
<dbReference type="Pfam" id="PF00561">
    <property type="entry name" value="Abhydrolase_1"/>
    <property type="match status" value="1"/>
</dbReference>
<sequence length="350" mass="37456">MKRRLILAAPALVAAASALPAGARAQAPSSAPQVVTEEFMVASGEGIELFLRNKRPEGSTTGASRTLLMVHGAGFGASSSFDLPFGGLSWMDYIAGRGFDVWTLDIRGFGRSARPPALSQPADQNPPVARGAEAMVDLAAAVAFIRERRGLEKLVLLGHSWGTKLVGRFAAERPAQVERLVLFAPPWLRDGPSRTDPGAGPLGAWRPLTQRAVREGILSQAPEAQRAGLIPPGWFEHFAGVTWALDPVGIRANPSVLRVPNGPVADGREFWNAGKPWWEPAKVTAPALVVLGEWDRTTPPALGFAVFAELSQSPGKRMVVLAEGTHNMWMERNRGALFQAVQGFLEEAAA</sequence>
<gene>
    <name evidence="3" type="ORF">HB662_18915</name>
</gene>
<dbReference type="Proteomes" id="UP000765160">
    <property type="component" value="Unassembled WGS sequence"/>
</dbReference>
<keyword evidence="4" id="KW-1185">Reference proteome</keyword>
<keyword evidence="3" id="KW-0378">Hydrolase</keyword>
<evidence type="ECO:0000259" key="2">
    <source>
        <dbReference type="Pfam" id="PF00561"/>
    </source>
</evidence>
<dbReference type="InterPro" id="IPR050266">
    <property type="entry name" value="AB_hydrolase_sf"/>
</dbReference>
<feature type="signal peptide" evidence="1">
    <location>
        <begin position="1"/>
        <end position="25"/>
    </location>
</feature>
<dbReference type="PANTHER" id="PTHR43798">
    <property type="entry name" value="MONOACYLGLYCEROL LIPASE"/>
    <property type="match status" value="1"/>
</dbReference>
<feature type="chain" id="PRO_5045893003" evidence="1">
    <location>
        <begin position="26"/>
        <end position="350"/>
    </location>
</feature>
<organism evidence="3 4">
    <name type="scientific">Falsiroseomonas frigidaquae</name>
    <dbReference type="NCBI Taxonomy" id="487318"/>
    <lineage>
        <taxon>Bacteria</taxon>
        <taxon>Pseudomonadati</taxon>
        <taxon>Pseudomonadota</taxon>
        <taxon>Alphaproteobacteria</taxon>
        <taxon>Acetobacterales</taxon>
        <taxon>Roseomonadaceae</taxon>
        <taxon>Falsiroseomonas</taxon>
    </lineage>
</organism>
<accession>A0ABX1F3E4</accession>
<evidence type="ECO:0000313" key="3">
    <source>
        <dbReference type="EMBL" id="NKE46860.1"/>
    </source>
</evidence>
<dbReference type="GO" id="GO:0016787">
    <property type="term" value="F:hydrolase activity"/>
    <property type="evidence" value="ECO:0007669"/>
    <property type="project" value="UniProtKB-KW"/>
</dbReference>
<protein>
    <submittedName>
        <fullName evidence="3">Alpha/beta hydrolase</fullName>
    </submittedName>
</protein>
<dbReference type="PANTHER" id="PTHR43798:SF33">
    <property type="entry name" value="HYDROLASE, PUTATIVE (AFU_ORTHOLOGUE AFUA_2G14860)-RELATED"/>
    <property type="match status" value="1"/>
</dbReference>
<dbReference type="Gene3D" id="3.40.50.1820">
    <property type="entry name" value="alpha/beta hydrolase"/>
    <property type="match status" value="1"/>
</dbReference>
<proteinExistence type="predicted"/>
<dbReference type="EMBL" id="JAAVTX010000005">
    <property type="protein sequence ID" value="NKE46860.1"/>
    <property type="molecule type" value="Genomic_DNA"/>
</dbReference>
<feature type="domain" description="AB hydrolase-1" evidence="2">
    <location>
        <begin position="66"/>
        <end position="185"/>
    </location>
</feature>
<dbReference type="SUPFAM" id="SSF53474">
    <property type="entry name" value="alpha/beta-Hydrolases"/>
    <property type="match status" value="1"/>
</dbReference>
<dbReference type="InterPro" id="IPR000073">
    <property type="entry name" value="AB_hydrolase_1"/>
</dbReference>